<comment type="caution">
    <text evidence="2">The sequence shown here is derived from an EMBL/GenBank/DDBJ whole genome shotgun (WGS) entry which is preliminary data.</text>
</comment>
<sequence>MKQIIIRLIPAILTLCLTLTACGGGNGNTASGYDPASTAQALLDSGAFSETLSQLDQDTAATLYGLDPESITDCAVYGSLSAGAEELAVIALKDEDTAAAALAGLEQRIDDQKAALENYQPEEVSKLDNAILEQNGNTVLMVVAADNQAALDVLDGMGE</sequence>
<evidence type="ECO:0000313" key="2">
    <source>
        <dbReference type="EMBL" id="MEQ2457136.1"/>
    </source>
</evidence>
<keyword evidence="1" id="KW-0732">Signal</keyword>
<gene>
    <name evidence="2" type="ORF">WMO45_11430</name>
</gene>
<protein>
    <submittedName>
        <fullName evidence="2">DUF4358 domain-containing protein</fullName>
    </submittedName>
</protein>
<reference evidence="2 3" key="1">
    <citation type="submission" date="2024-03" db="EMBL/GenBank/DDBJ databases">
        <title>Human intestinal bacterial collection.</title>
        <authorList>
            <person name="Pauvert C."/>
            <person name="Hitch T.C.A."/>
            <person name="Clavel T."/>
        </authorList>
    </citation>
    <scope>NUCLEOTIDE SEQUENCE [LARGE SCALE GENOMIC DNA]</scope>
    <source>
        <strain evidence="2 3">CLA-AP-H34</strain>
    </source>
</reference>
<name>A0ABV1ERA5_9FIRM</name>
<proteinExistence type="predicted"/>
<evidence type="ECO:0000256" key="1">
    <source>
        <dbReference type="SAM" id="SignalP"/>
    </source>
</evidence>
<dbReference type="InterPro" id="IPR025648">
    <property type="entry name" value="DUF4358"/>
</dbReference>
<dbReference type="RefSeq" id="WP_349140905.1">
    <property type="nucleotide sequence ID" value="NZ_JBBMFT010000008.1"/>
</dbReference>
<feature type="chain" id="PRO_5046710544" evidence="1">
    <location>
        <begin position="24"/>
        <end position="159"/>
    </location>
</feature>
<dbReference type="Pfam" id="PF14270">
    <property type="entry name" value="DUF4358"/>
    <property type="match status" value="1"/>
</dbReference>
<dbReference type="PROSITE" id="PS51257">
    <property type="entry name" value="PROKAR_LIPOPROTEIN"/>
    <property type="match status" value="1"/>
</dbReference>
<feature type="signal peptide" evidence="1">
    <location>
        <begin position="1"/>
        <end position="23"/>
    </location>
</feature>
<dbReference type="Proteomes" id="UP001440599">
    <property type="component" value="Unassembled WGS sequence"/>
</dbReference>
<dbReference type="EMBL" id="JBBMFT010000008">
    <property type="protein sequence ID" value="MEQ2457136.1"/>
    <property type="molecule type" value="Genomic_DNA"/>
</dbReference>
<evidence type="ECO:0000313" key="3">
    <source>
        <dbReference type="Proteomes" id="UP001440599"/>
    </source>
</evidence>
<keyword evidence="3" id="KW-1185">Reference proteome</keyword>
<accession>A0ABV1ERA5</accession>
<organism evidence="2 3">
    <name type="scientific">Flavonifractor hominis</name>
    <dbReference type="NCBI Taxonomy" id="3133178"/>
    <lineage>
        <taxon>Bacteria</taxon>
        <taxon>Bacillati</taxon>
        <taxon>Bacillota</taxon>
        <taxon>Clostridia</taxon>
        <taxon>Eubacteriales</taxon>
        <taxon>Oscillospiraceae</taxon>
        <taxon>Flavonifractor</taxon>
    </lineage>
</organism>